<evidence type="ECO:0000313" key="1">
    <source>
        <dbReference type="EMBL" id="SVD72849.1"/>
    </source>
</evidence>
<organism evidence="1">
    <name type="scientific">marine metagenome</name>
    <dbReference type="NCBI Taxonomy" id="408172"/>
    <lineage>
        <taxon>unclassified sequences</taxon>
        <taxon>metagenomes</taxon>
        <taxon>ecological metagenomes</taxon>
    </lineage>
</organism>
<accession>A0A382XPS4</accession>
<gene>
    <name evidence="1" type="ORF">METZ01_LOCUS425703</name>
</gene>
<sequence length="45" mass="5325">GTILRRFIFLGYSTKEVRSSPVMSSCWRSNSRAMRADCWRRVFLP</sequence>
<name>A0A382XPS4_9ZZZZ</name>
<reference evidence="1" key="1">
    <citation type="submission" date="2018-05" db="EMBL/GenBank/DDBJ databases">
        <authorList>
            <person name="Lanie J.A."/>
            <person name="Ng W.-L."/>
            <person name="Kazmierczak K.M."/>
            <person name="Andrzejewski T.M."/>
            <person name="Davidsen T.M."/>
            <person name="Wayne K.J."/>
            <person name="Tettelin H."/>
            <person name="Glass J.I."/>
            <person name="Rusch D."/>
            <person name="Podicherti R."/>
            <person name="Tsui H.-C.T."/>
            <person name="Winkler M.E."/>
        </authorList>
    </citation>
    <scope>NUCLEOTIDE SEQUENCE</scope>
</reference>
<feature type="non-terminal residue" evidence="1">
    <location>
        <position position="45"/>
    </location>
</feature>
<feature type="non-terminal residue" evidence="1">
    <location>
        <position position="1"/>
    </location>
</feature>
<dbReference type="EMBL" id="UINC01169355">
    <property type="protein sequence ID" value="SVD72849.1"/>
    <property type="molecule type" value="Genomic_DNA"/>
</dbReference>
<proteinExistence type="predicted"/>
<dbReference type="AlphaFoldDB" id="A0A382XPS4"/>
<protein>
    <submittedName>
        <fullName evidence="1">Uncharacterized protein</fullName>
    </submittedName>
</protein>